<name>A0ABU0P2J6_STRRH</name>
<sequence length="73" mass="7287">MAATTPFQQQACNHRALEVVSVLLLATVIALSAAVIMVAQGAGASTVLTTGASLFLGVFTVGLAAVTYVKHGG</sequence>
<dbReference type="RefSeq" id="WP_307167294.1">
    <property type="nucleotide sequence ID" value="NZ_JAUSWV010000002.1"/>
</dbReference>
<reference evidence="2 3" key="1">
    <citation type="submission" date="2023-07" db="EMBL/GenBank/DDBJ databases">
        <title>Comparative genomics of wheat-associated soil bacteria to identify genetic determinants of phenazine resistance.</title>
        <authorList>
            <person name="Mouncey N."/>
        </authorList>
    </citation>
    <scope>NUCLEOTIDE SEQUENCE [LARGE SCALE GENOMIC DNA]</scope>
    <source>
        <strain evidence="2 3">B2I6</strain>
    </source>
</reference>
<accession>A0ABU0P2J6</accession>
<dbReference type="Proteomes" id="UP001230654">
    <property type="component" value="Unassembled WGS sequence"/>
</dbReference>
<organism evidence="2 3">
    <name type="scientific">Streptomyces rishiriensis</name>
    <dbReference type="NCBI Taxonomy" id="68264"/>
    <lineage>
        <taxon>Bacteria</taxon>
        <taxon>Bacillati</taxon>
        <taxon>Actinomycetota</taxon>
        <taxon>Actinomycetes</taxon>
        <taxon>Kitasatosporales</taxon>
        <taxon>Streptomycetaceae</taxon>
        <taxon>Streptomyces</taxon>
    </lineage>
</organism>
<gene>
    <name evidence="2" type="ORF">QF030_007799</name>
</gene>
<proteinExistence type="predicted"/>
<keyword evidence="1" id="KW-0472">Membrane</keyword>
<evidence type="ECO:0000313" key="2">
    <source>
        <dbReference type="EMBL" id="MDQ0585621.1"/>
    </source>
</evidence>
<keyword evidence="1" id="KW-1133">Transmembrane helix</keyword>
<feature type="transmembrane region" description="Helical" evidence="1">
    <location>
        <begin position="51"/>
        <end position="69"/>
    </location>
</feature>
<comment type="caution">
    <text evidence="2">The sequence shown here is derived from an EMBL/GenBank/DDBJ whole genome shotgun (WGS) entry which is preliminary data.</text>
</comment>
<evidence type="ECO:0000256" key="1">
    <source>
        <dbReference type="SAM" id="Phobius"/>
    </source>
</evidence>
<keyword evidence="1" id="KW-0812">Transmembrane</keyword>
<dbReference type="EMBL" id="JAUSWV010000002">
    <property type="protein sequence ID" value="MDQ0585621.1"/>
    <property type="molecule type" value="Genomic_DNA"/>
</dbReference>
<keyword evidence="3" id="KW-1185">Reference proteome</keyword>
<evidence type="ECO:0000313" key="3">
    <source>
        <dbReference type="Proteomes" id="UP001230654"/>
    </source>
</evidence>
<protein>
    <submittedName>
        <fullName evidence="2">Uncharacterized protein</fullName>
    </submittedName>
</protein>
<feature type="transmembrane region" description="Helical" evidence="1">
    <location>
        <begin position="16"/>
        <end position="39"/>
    </location>
</feature>